<gene>
    <name evidence="1" type="ORF">O181_020864</name>
</gene>
<organism evidence="1 2">
    <name type="scientific">Austropuccinia psidii MF-1</name>
    <dbReference type="NCBI Taxonomy" id="1389203"/>
    <lineage>
        <taxon>Eukaryota</taxon>
        <taxon>Fungi</taxon>
        <taxon>Dikarya</taxon>
        <taxon>Basidiomycota</taxon>
        <taxon>Pucciniomycotina</taxon>
        <taxon>Pucciniomycetes</taxon>
        <taxon>Pucciniales</taxon>
        <taxon>Sphaerophragmiaceae</taxon>
        <taxon>Austropuccinia</taxon>
    </lineage>
</organism>
<proteinExistence type="predicted"/>
<dbReference type="OrthoDB" id="548474at2759"/>
<dbReference type="Proteomes" id="UP000765509">
    <property type="component" value="Unassembled WGS sequence"/>
</dbReference>
<comment type="caution">
    <text evidence="1">The sequence shown here is derived from an EMBL/GenBank/DDBJ whole genome shotgun (WGS) entry which is preliminary data.</text>
</comment>
<accession>A0A9Q3GW40</accession>
<dbReference type="AlphaFoldDB" id="A0A9Q3GW40"/>
<keyword evidence="2" id="KW-1185">Reference proteome</keyword>
<dbReference type="EMBL" id="AVOT02006262">
    <property type="protein sequence ID" value="MBW0481149.1"/>
    <property type="molecule type" value="Genomic_DNA"/>
</dbReference>
<evidence type="ECO:0000313" key="1">
    <source>
        <dbReference type="EMBL" id="MBW0481149.1"/>
    </source>
</evidence>
<name>A0A9Q3GW40_9BASI</name>
<sequence length="161" mass="18724">MVKFDFITRYQQPVSVNSLDRLDSGTLSSEMIRLEDSIRRLILSNKAMIDEEVDDWCDQETRQIFQDARQENLSTIESQKERVEMIKLVLQQRLDTSQTESFPRQTSLANLPTSLQLHQTAETVEAVQVEQPQVRATYNFEQSNHFASDMDQNLSGHKRQC</sequence>
<evidence type="ECO:0000313" key="2">
    <source>
        <dbReference type="Proteomes" id="UP000765509"/>
    </source>
</evidence>
<protein>
    <submittedName>
        <fullName evidence="1">Uncharacterized protein</fullName>
    </submittedName>
</protein>
<reference evidence="1" key="1">
    <citation type="submission" date="2021-03" db="EMBL/GenBank/DDBJ databases">
        <title>Draft genome sequence of rust myrtle Austropuccinia psidii MF-1, a brazilian biotype.</title>
        <authorList>
            <person name="Quecine M.C."/>
            <person name="Pachon D.M.R."/>
            <person name="Bonatelli M.L."/>
            <person name="Correr F.H."/>
            <person name="Franceschini L.M."/>
            <person name="Leite T.F."/>
            <person name="Margarido G.R.A."/>
            <person name="Almeida C.A."/>
            <person name="Ferrarezi J.A."/>
            <person name="Labate C.A."/>
        </authorList>
    </citation>
    <scope>NUCLEOTIDE SEQUENCE</scope>
    <source>
        <strain evidence="1">MF-1</strain>
    </source>
</reference>